<reference evidence="4" key="1">
    <citation type="journal article" date="2014" name="Int. J. Syst. Evol. Microbiol.">
        <title>Complete genome sequence of Corynebacterium casei LMG S-19264T (=DSM 44701T), isolated from a smear-ripened cheese.</title>
        <authorList>
            <consortium name="US DOE Joint Genome Institute (JGI-PGF)"/>
            <person name="Walter F."/>
            <person name="Albersmeier A."/>
            <person name="Kalinowski J."/>
            <person name="Ruckert C."/>
        </authorList>
    </citation>
    <scope>NUCLEOTIDE SEQUENCE</scope>
    <source>
        <strain evidence="4">CGMCC 1.15760</strain>
    </source>
</reference>
<dbReference type="Gene3D" id="1.10.10.10">
    <property type="entry name" value="Winged helix-like DNA-binding domain superfamily/Winged helix DNA-binding domain"/>
    <property type="match status" value="1"/>
</dbReference>
<keyword evidence="5" id="KW-1185">Reference proteome</keyword>
<dbReference type="Proteomes" id="UP000616608">
    <property type="component" value="Unassembled WGS sequence"/>
</dbReference>
<protein>
    <submittedName>
        <fullName evidence="4">DNA replication protein</fullName>
    </submittedName>
</protein>
<proteinExistence type="inferred from homology"/>
<gene>
    <name evidence="4" type="primary">dnaD</name>
    <name evidence="4" type="ORF">GCM10007425_10170</name>
</gene>
<organism evidence="4 5">
    <name type="scientific">Lysinibacillus alkalisoli</name>
    <dbReference type="NCBI Taxonomy" id="1911548"/>
    <lineage>
        <taxon>Bacteria</taxon>
        <taxon>Bacillati</taxon>
        <taxon>Bacillota</taxon>
        <taxon>Bacilli</taxon>
        <taxon>Bacillales</taxon>
        <taxon>Bacillaceae</taxon>
        <taxon>Lysinibacillus</taxon>
    </lineage>
</organism>
<sequence length="237" mass="27819">MTNETTFRIWLEQRQVLIPQLLFQHYKALKLDDEEALIIMHLIAFQTEGNSFPTPQELTLRSTLSTNHISTLLQRLMQKGMLEIVQTKDDSGILYESFSLYPLWERLTSQMQLETFNIVEQAQQNEAGLLFQAFEDEFGRTFSPLEIEKITKWLQEDQFSPELVKEALREAVLASKLSFNYIDAILRNWSSKKLTSIQGVRQEAAQFRQHTMPPAEVELKPLTDDEEPFYNWLEERE</sequence>
<name>A0A917LFB5_9BACI</name>
<dbReference type="SUPFAM" id="SSF158499">
    <property type="entry name" value="DnaD domain-like"/>
    <property type="match status" value="1"/>
</dbReference>
<comment type="caution">
    <text evidence="4">The sequence shown here is derived from an EMBL/GenBank/DDBJ whole genome shotgun (WGS) entry which is preliminary data.</text>
</comment>
<evidence type="ECO:0000259" key="2">
    <source>
        <dbReference type="Pfam" id="PF07261"/>
    </source>
</evidence>
<evidence type="ECO:0000313" key="5">
    <source>
        <dbReference type="Proteomes" id="UP000616608"/>
    </source>
</evidence>
<dbReference type="PANTHER" id="PTHR37293:SF6">
    <property type="entry name" value="DNA REPLICATION PROTEIN DNAD"/>
    <property type="match status" value="1"/>
</dbReference>
<dbReference type="InterPro" id="IPR036390">
    <property type="entry name" value="WH_DNA-bd_sf"/>
</dbReference>
<dbReference type="RefSeq" id="WP_188613947.1">
    <property type="nucleotide sequence ID" value="NZ_BMJT01000003.1"/>
</dbReference>
<dbReference type="InterPro" id="IPR053162">
    <property type="entry name" value="DnaD"/>
</dbReference>
<feature type="domain" description="DnaD N-terminal" evidence="3">
    <location>
        <begin position="18"/>
        <end position="114"/>
    </location>
</feature>
<evidence type="ECO:0000313" key="4">
    <source>
        <dbReference type="EMBL" id="GGG17728.1"/>
    </source>
</evidence>
<dbReference type="InterPro" id="IPR006343">
    <property type="entry name" value="DnaB/C_C"/>
</dbReference>
<feature type="domain" description="DnaB/C C-terminal" evidence="2">
    <location>
        <begin position="131"/>
        <end position="203"/>
    </location>
</feature>
<dbReference type="InterPro" id="IPR036388">
    <property type="entry name" value="WH-like_DNA-bd_sf"/>
</dbReference>
<dbReference type="SUPFAM" id="SSF46785">
    <property type="entry name" value="Winged helix' DNA-binding domain"/>
    <property type="match status" value="1"/>
</dbReference>
<dbReference type="NCBIfam" id="TIGR01446">
    <property type="entry name" value="DnaD_dom"/>
    <property type="match status" value="1"/>
</dbReference>
<dbReference type="Gene3D" id="1.10.10.630">
    <property type="entry name" value="DnaD domain-like"/>
    <property type="match status" value="1"/>
</dbReference>
<evidence type="ECO:0000259" key="3">
    <source>
        <dbReference type="Pfam" id="PF21984"/>
    </source>
</evidence>
<dbReference type="Pfam" id="PF07261">
    <property type="entry name" value="DnaB_2"/>
    <property type="match status" value="1"/>
</dbReference>
<dbReference type="Pfam" id="PF21984">
    <property type="entry name" value="DnaD_N"/>
    <property type="match status" value="1"/>
</dbReference>
<dbReference type="InterPro" id="IPR053843">
    <property type="entry name" value="DnaD_N"/>
</dbReference>
<dbReference type="EMBL" id="BMJT01000003">
    <property type="protein sequence ID" value="GGG17728.1"/>
    <property type="molecule type" value="Genomic_DNA"/>
</dbReference>
<evidence type="ECO:0000256" key="1">
    <source>
        <dbReference type="ARBA" id="ARBA00093462"/>
    </source>
</evidence>
<comment type="similarity">
    <text evidence="1">Belongs to the DnaB/DnaD family.</text>
</comment>
<dbReference type="InterPro" id="IPR034829">
    <property type="entry name" value="DnaD-like_sf"/>
</dbReference>
<dbReference type="PANTHER" id="PTHR37293">
    <property type="entry name" value="PHAGE REPLICATION PROTEIN-RELATED"/>
    <property type="match status" value="1"/>
</dbReference>
<reference evidence="4" key="2">
    <citation type="submission" date="2020-09" db="EMBL/GenBank/DDBJ databases">
        <authorList>
            <person name="Sun Q."/>
            <person name="Zhou Y."/>
        </authorList>
    </citation>
    <scope>NUCLEOTIDE SEQUENCE</scope>
    <source>
        <strain evidence="4">CGMCC 1.15760</strain>
    </source>
</reference>
<dbReference type="AlphaFoldDB" id="A0A917LFB5"/>
<accession>A0A917LFB5</accession>